<dbReference type="InterPro" id="IPR020672">
    <property type="entry name" value="Ribose5P_isomerase_typA_subgr"/>
</dbReference>
<accession>I1YH59</accession>
<organism evidence="4 5">
    <name type="scientific">Methylophaga frappieri (strain ATCC BAA-2434 / DSM 25690 / JAM7)</name>
    <dbReference type="NCBI Taxonomy" id="754477"/>
    <lineage>
        <taxon>Bacteria</taxon>
        <taxon>Pseudomonadati</taxon>
        <taxon>Pseudomonadota</taxon>
        <taxon>Gammaproteobacteria</taxon>
        <taxon>Thiotrichales</taxon>
        <taxon>Piscirickettsiaceae</taxon>
        <taxon>Methylophaga</taxon>
    </lineage>
</organism>
<evidence type="ECO:0000313" key="4">
    <source>
        <dbReference type="EMBL" id="AFJ02252.1"/>
    </source>
</evidence>
<dbReference type="NCBIfam" id="TIGR00021">
    <property type="entry name" value="rpiA"/>
    <property type="match status" value="1"/>
</dbReference>
<dbReference type="GO" id="GO:0009052">
    <property type="term" value="P:pentose-phosphate shunt, non-oxidative branch"/>
    <property type="evidence" value="ECO:0007669"/>
    <property type="project" value="UniProtKB-UniRule"/>
</dbReference>
<sequence length="231" mass="24822">MTNNPAVNPKQQVAEQAANMVENGMIVGLGTGSTANLFIDALAQRSRQEELQLRVVASSVISHNRAIKAGLSVLSINQLSGLDMYVDGADEVSDDLSLLKGRGQDLVKEKLLARHADQFVVLVDESKQVRQIGEKHPIPVEVAPDCWQLVQAALQQQGGQGSLRPNAAGDNVFYSADGNLVLDMTFTDITLKNLNQLLSTLPGVVEHGIFYLLASEVLIGKAQGVIRLTAD</sequence>
<dbReference type="Gene3D" id="3.40.50.1360">
    <property type="match status" value="1"/>
</dbReference>
<dbReference type="HAMAP" id="MF_00170">
    <property type="entry name" value="Rib_5P_isom_A"/>
    <property type="match status" value="1"/>
</dbReference>
<dbReference type="NCBIfam" id="NF001924">
    <property type="entry name" value="PRK00702.1"/>
    <property type="match status" value="1"/>
</dbReference>
<dbReference type="PANTHER" id="PTHR11934:SF0">
    <property type="entry name" value="RIBOSE-5-PHOSPHATE ISOMERASE"/>
    <property type="match status" value="1"/>
</dbReference>
<evidence type="ECO:0000313" key="5">
    <source>
        <dbReference type="Proteomes" id="UP000009145"/>
    </source>
</evidence>
<comment type="catalytic activity">
    <reaction evidence="1 3">
        <text>aldehydo-D-ribose 5-phosphate = D-ribulose 5-phosphate</text>
        <dbReference type="Rhea" id="RHEA:14657"/>
        <dbReference type="ChEBI" id="CHEBI:58121"/>
        <dbReference type="ChEBI" id="CHEBI:58273"/>
        <dbReference type="EC" id="5.3.1.6"/>
    </reaction>
</comment>
<feature type="active site" description="Proton acceptor" evidence="3">
    <location>
        <position position="109"/>
    </location>
</feature>
<dbReference type="SMART" id="SM01134">
    <property type="entry name" value="DeoRC"/>
    <property type="match status" value="1"/>
</dbReference>
<dbReference type="GO" id="GO:0005829">
    <property type="term" value="C:cytosol"/>
    <property type="evidence" value="ECO:0007669"/>
    <property type="project" value="TreeGrafter"/>
</dbReference>
<keyword evidence="5" id="KW-1185">Reference proteome</keyword>
<comment type="pathway">
    <text evidence="3">Carbohydrate degradation; pentose phosphate pathway; D-ribose 5-phosphate from D-ribulose 5-phosphate (non-oxidative stage): step 1/1.</text>
</comment>
<dbReference type="CDD" id="cd01398">
    <property type="entry name" value="RPI_A"/>
    <property type="match status" value="1"/>
</dbReference>
<dbReference type="UniPathway" id="UPA00115">
    <property type="reaction ID" value="UER00412"/>
</dbReference>
<dbReference type="InterPro" id="IPR037171">
    <property type="entry name" value="NagB/RpiA_transferase-like"/>
</dbReference>
<protein>
    <recommendedName>
        <fullName evidence="3">Ribose-5-phosphate isomerase A</fullName>
        <ecNumber evidence="3">5.3.1.6</ecNumber>
    </recommendedName>
    <alternativeName>
        <fullName evidence="3">Phosphoriboisomerase A</fullName>
        <shortName evidence="3">PRI</shortName>
    </alternativeName>
</protein>
<evidence type="ECO:0000256" key="2">
    <source>
        <dbReference type="ARBA" id="ARBA00023235"/>
    </source>
</evidence>
<feature type="binding site" evidence="3">
    <location>
        <position position="127"/>
    </location>
    <ligand>
        <name>substrate</name>
    </ligand>
</feature>
<dbReference type="KEGG" id="mec:Q7C_1097"/>
<dbReference type="SUPFAM" id="SSF100950">
    <property type="entry name" value="NagB/RpiA/CoA transferase-like"/>
    <property type="match status" value="1"/>
</dbReference>
<feature type="binding site" evidence="3">
    <location>
        <begin position="87"/>
        <end position="90"/>
    </location>
    <ligand>
        <name>substrate</name>
    </ligand>
</feature>
<dbReference type="AlphaFoldDB" id="I1YH59"/>
<comment type="similarity">
    <text evidence="3">Belongs to the ribose 5-phosphate isomerase family.</text>
</comment>
<reference evidence="4 5" key="1">
    <citation type="journal article" date="2012" name="J. Bacteriol.">
        <title>Complete genome sequences of Methylophaga sp. strain JAM1 and Methylophaga sp. strain JAM7.</title>
        <authorList>
            <person name="Villeneuve C."/>
            <person name="Martineau C."/>
            <person name="Mauffrey F."/>
            <person name="Villemur R."/>
        </authorList>
    </citation>
    <scope>NUCLEOTIDE SEQUENCE [LARGE SCALE GENOMIC DNA]</scope>
    <source>
        <strain evidence="4 5">JAM7</strain>
    </source>
</reference>
<dbReference type="Gene3D" id="3.30.70.260">
    <property type="match status" value="1"/>
</dbReference>
<dbReference type="GO" id="GO:0004751">
    <property type="term" value="F:ribose-5-phosphate isomerase activity"/>
    <property type="evidence" value="ECO:0007669"/>
    <property type="project" value="UniProtKB-UniRule"/>
</dbReference>
<evidence type="ECO:0000256" key="1">
    <source>
        <dbReference type="ARBA" id="ARBA00001713"/>
    </source>
</evidence>
<dbReference type="Proteomes" id="UP000009145">
    <property type="component" value="Chromosome"/>
</dbReference>
<dbReference type="SUPFAM" id="SSF75445">
    <property type="entry name" value="D-ribose-5-phosphate isomerase (RpiA), lid domain"/>
    <property type="match status" value="1"/>
</dbReference>
<dbReference type="GO" id="GO:0006014">
    <property type="term" value="P:D-ribose metabolic process"/>
    <property type="evidence" value="ECO:0007669"/>
    <property type="project" value="TreeGrafter"/>
</dbReference>
<comment type="function">
    <text evidence="3">Catalyzes the reversible conversion of ribose-5-phosphate to ribulose 5-phosphate.</text>
</comment>
<dbReference type="STRING" id="754477.Q7C_1097"/>
<dbReference type="InterPro" id="IPR004788">
    <property type="entry name" value="Ribose5P_isomerase_type_A"/>
</dbReference>
<dbReference type="EMBL" id="CP003380">
    <property type="protein sequence ID" value="AFJ02252.1"/>
    <property type="molecule type" value="Genomic_DNA"/>
</dbReference>
<dbReference type="HOGENOM" id="CLU_056590_1_1_6"/>
<feature type="binding site" evidence="3">
    <location>
        <begin position="31"/>
        <end position="34"/>
    </location>
    <ligand>
        <name>substrate</name>
    </ligand>
</feature>
<dbReference type="RefSeq" id="WP_014703672.1">
    <property type="nucleotide sequence ID" value="NC_017856.1"/>
</dbReference>
<dbReference type="EC" id="5.3.1.6" evidence="3"/>
<dbReference type="Pfam" id="PF06026">
    <property type="entry name" value="Rib_5-P_isom_A"/>
    <property type="match status" value="1"/>
</dbReference>
<gene>
    <name evidence="3" type="primary">rpiA</name>
    <name evidence="4" type="ordered locus">Q7C_1097</name>
</gene>
<name>I1YH59_METFJ</name>
<proteinExistence type="inferred from homology"/>
<comment type="subunit">
    <text evidence="3">Homodimer.</text>
</comment>
<evidence type="ECO:0000256" key="3">
    <source>
        <dbReference type="HAMAP-Rule" id="MF_00170"/>
    </source>
</evidence>
<keyword evidence="2 3" id="KW-0413">Isomerase</keyword>
<dbReference type="FunFam" id="3.40.50.1360:FF:000001">
    <property type="entry name" value="Ribose-5-phosphate isomerase A"/>
    <property type="match status" value="1"/>
</dbReference>
<dbReference type="PANTHER" id="PTHR11934">
    <property type="entry name" value="RIBOSE-5-PHOSPHATE ISOMERASE"/>
    <property type="match status" value="1"/>
</dbReference>
<feature type="binding site" evidence="3">
    <location>
        <begin position="100"/>
        <end position="103"/>
    </location>
    <ligand>
        <name>substrate</name>
    </ligand>
</feature>
<dbReference type="PATRIC" id="fig|754477.3.peg.1077"/>
<dbReference type="eggNOG" id="COG0120">
    <property type="taxonomic scope" value="Bacteria"/>
</dbReference>